<name>A0AA92C5C0_RHIRH</name>
<keyword evidence="3 6" id="KW-0949">S-adenosyl-L-methionine</keyword>
<dbReference type="PROSITE" id="PS00094">
    <property type="entry name" value="C5_MTASE_1"/>
    <property type="match status" value="1"/>
</dbReference>
<dbReference type="AlphaFoldDB" id="A0AA92C5C0"/>
<dbReference type="InterPro" id="IPR050390">
    <property type="entry name" value="C5-Methyltransferase"/>
</dbReference>
<dbReference type="RefSeq" id="WP_116493520.1">
    <property type="nucleotide sequence ID" value="NZ_QDFR01000002.1"/>
</dbReference>
<evidence type="ECO:0000256" key="2">
    <source>
        <dbReference type="ARBA" id="ARBA00022679"/>
    </source>
</evidence>
<evidence type="ECO:0000256" key="6">
    <source>
        <dbReference type="PROSITE-ProRule" id="PRU01016"/>
    </source>
</evidence>
<evidence type="ECO:0000256" key="1">
    <source>
        <dbReference type="ARBA" id="ARBA00022603"/>
    </source>
</evidence>
<keyword evidence="4" id="KW-0680">Restriction system</keyword>
<gene>
    <name evidence="9" type="ORF">DC430_09015</name>
</gene>
<proteinExistence type="inferred from homology"/>
<keyword evidence="1 6" id="KW-0489">Methyltransferase</keyword>
<dbReference type="InterPro" id="IPR018117">
    <property type="entry name" value="C5_DNA_meth_AS"/>
</dbReference>
<reference evidence="9 10" key="1">
    <citation type="submission" date="2018-04" db="EMBL/GenBank/DDBJ databases">
        <authorList>
            <person name="Hagen T."/>
        </authorList>
    </citation>
    <scope>NUCLEOTIDE SEQUENCE [LARGE SCALE GENOMIC DNA]</scope>
    <source>
        <strain evidence="9 10">TPD7009</strain>
    </source>
</reference>
<comment type="caution">
    <text evidence="9">The sequence shown here is derived from an EMBL/GenBank/DDBJ whole genome shotgun (WGS) entry which is preliminary data.</text>
</comment>
<dbReference type="PROSITE" id="PS51679">
    <property type="entry name" value="SAM_MT_C5"/>
    <property type="match status" value="1"/>
</dbReference>
<organism evidence="9 10">
    <name type="scientific">Rhizobium rhizogenes</name>
    <name type="common">Agrobacterium rhizogenes</name>
    <dbReference type="NCBI Taxonomy" id="359"/>
    <lineage>
        <taxon>Bacteria</taxon>
        <taxon>Pseudomonadati</taxon>
        <taxon>Pseudomonadota</taxon>
        <taxon>Alphaproteobacteria</taxon>
        <taxon>Hyphomicrobiales</taxon>
        <taxon>Rhizobiaceae</taxon>
        <taxon>Rhizobium/Agrobacterium group</taxon>
        <taxon>Rhizobium</taxon>
    </lineage>
</organism>
<dbReference type="SUPFAM" id="SSF53335">
    <property type="entry name" value="S-adenosyl-L-methionine-dependent methyltransferases"/>
    <property type="match status" value="1"/>
</dbReference>
<dbReference type="EC" id="2.1.1.37" evidence="8"/>
<evidence type="ECO:0000313" key="10">
    <source>
        <dbReference type="Proteomes" id="UP000244335"/>
    </source>
</evidence>
<feature type="active site" evidence="6">
    <location>
        <position position="371"/>
    </location>
</feature>
<evidence type="ECO:0000256" key="7">
    <source>
        <dbReference type="RuleBase" id="RU000416"/>
    </source>
</evidence>
<dbReference type="GO" id="GO:0009307">
    <property type="term" value="P:DNA restriction-modification system"/>
    <property type="evidence" value="ECO:0007669"/>
    <property type="project" value="UniProtKB-KW"/>
</dbReference>
<evidence type="ECO:0000256" key="4">
    <source>
        <dbReference type="ARBA" id="ARBA00022747"/>
    </source>
</evidence>
<comment type="catalytic activity">
    <reaction evidence="5 8">
        <text>a 2'-deoxycytidine in DNA + S-adenosyl-L-methionine = a 5-methyl-2'-deoxycytidine in DNA + S-adenosyl-L-homocysteine + H(+)</text>
        <dbReference type="Rhea" id="RHEA:13681"/>
        <dbReference type="Rhea" id="RHEA-COMP:11369"/>
        <dbReference type="Rhea" id="RHEA-COMP:11370"/>
        <dbReference type="ChEBI" id="CHEBI:15378"/>
        <dbReference type="ChEBI" id="CHEBI:57856"/>
        <dbReference type="ChEBI" id="CHEBI:59789"/>
        <dbReference type="ChEBI" id="CHEBI:85452"/>
        <dbReference type="ChEBI" id="CHEBI:85454"/>
        <dbReference type="EC" id="2.1.1.37"/>
    </reaction>
</comment>
<dbReference type="InterPro" id="IPR029063">
    <property type="entry name" value="SAM-dependent_MTases_sf"/>
</dbReference>
<dbReference type="EMBL" id="QDFR01000002">
    <property type="protein sequence ID" value="PVE55331.1"/>
    <property type="molecule type" value="Genomic_DNA"/>
</dbReference>
<keyword evidence="2 6" id="KW-0808">Transferase</keyword>
<dbReference type="GO" id="GO:0003886">
    <property type="term" value="F:DNA (cytosine-5-)-methyltransferase activity"/>
    <property type="evidence" value="ECO:0007669"/>
    <property type="project" value="UniProtKB-EC"/>
</dbReference>
<evidence type="ECO:0000313" key="9">
    <source>
        <dbReference type="EMBL" id="PVE55331.1"/>
    </source>
</evidence>
<evidence type="ECO:0000256" key="8">
    <source>
        <dbReference type="RuleBase" id="RU000417"/>
    </source>
</evidence>
<evidence type="ECO:0000256" key="5">
    <source>
        <dbReference type="ARBA" id="ARBA00047422"/>
    </source>
</evidence>
<sequence>MRHYEPADEKWILETADAIGDIVEKISSVFAKSAPLIDRLDALGDERFVASLLKLRSGIGRHELATFRALARILREREDAADVSPRTALAMDDATDEVRSEVRNLLSAGRRVDEDLLDALESFATFTSMTDHERSEANRARLLESMMIKAAPRAFQLIESSVDTLIHAVNQFRWDHFPRDISEEFEPAILRKEYLADYSNVMKLAKASLKLFERYFGHVESLTAGEPGSHEEALKKAGTALERFATGAFGDRGGFAFDGDPSIVLATELTDALLYLASEQSHFSNEGTQATQSQKTLSAVELCAGAGGQAIGLMSAGFKHLALYEKGYKRARTLRKNWPLWKVRRADIREVSDAELLKYHGVDLLAAGPPCEPFSQACKSAGRHHDDNLLPEMVRAVRLIQPRAFMFENVPGIAHDAHAVYLARISSDLAELGYKVDVFTLDAKEFGLPQDRRRLLIVGIRNDVEGTFIPPVLKRPIHRSVSEVLGPVVIKHETPSHLKLFVPSGSIQDRCDRWAESWRKQHAESYLPTITKTSSETRSDRLKNWLKCGFDTSSYAVEAPTLDDVSGCDFKPRFTLDAWACAQGFPRNWTFQATGVGNFEMVADAFPPVMAKAVALAIRATLTGLRTDLDAALSEALIDEERIGYRPLRSRIARSWQETEGLEKAHRILAGEREADVEPNAKRRPMLRAVVDGLLADGYAFESSLAQPEQTASGRRQNRR</sequence>
<dbReference type="InterPro" id="IPR001525">
    <property type="entry name" value="C5_MeTfrase"/>
</dbReference>
<dbReference type="PANTHER" id="PTHR10629">
    <property type="entry name" value="CYTOSINE-SPECIFIC METHYLTRANSFERASE"/>
    <property type="match status" value="1"/>
</dbReference>
<dbReference type="GO" id="GO:0032259">
    <property type="term" value="P:methylation"/>
    <property type="evidence" value="ECO:0007669"/>
    <property type="project" value="UniProtKB-KW"/>
</dbReference>
<accession>A0AA92C5C0</accession>
<comment type="similarity">
    <text evidence="6 7">Belongs to the class I-like SAM-binding methyltransferase superfamily. C5-methyltransferase family.</text>
</comment>
<dbReference type="Pfam" id="PF00145">
    <property type="entry name" value="DNA_methylase"/>
    <property type="match status" value="1"/>
</dbReference>
<dbReference type="NCBIfam" id="TIGR00675">
    <property type="entry name" value="dcm"/>
    <property type="match status" value="1"/>
</dbReference>
<protein>
    <recommendedName>
        <fullName evidence="8">Cytosine-specific methyltransferase</fullName>
        <ecNumber evidence="8">2.1.1.37</ecNumber>
    </recommendedName>
</protein>
<dbReference type="Gene3D" id="3.90.120.10">
    <property type="entry name" value="DNA Methylase, subunit A, domain 2"/>
    <property type="match status" value="1"/>
</dbReference>
<dbReference type="PANTHER" id="PTHR10629:SF52">
    <property type="entry name" value="DNA (CYTOSINE-5)-METHYLTRANSFERASE 1"/>
    <property type="match status" value="1"/>
</dbReference>
<dbReference type="Gene3D" id="3.40.50.150">
    <property type="entry name" value="Vaccinia Virus protein VP39"/>
    <property type="match status" value="1"/>
</dbReference>
<dbReference type="Proteomes" id="UP000244335">
    <property type="component" value="Unassembled WGS sequence"/>
</dbReference>
<dbReference type="PRINTS" id="PR00105">
    <property type="entry name" value="C5METTRFRASE"/>
</dbReference>
<evidence type="ECO:0000256" key="3">
    <source>
        <dbReference type="ARBA" id="ARBA00022691"/>
    </source>
</evidence>